<evidence type="ECO:0000256" key="4">
    <source>
        <dbReference type="PIRSR" id="PIRSR601765-1"/>
    </source>
</evidence>
<reference evidence="5" key="1">
    <citation type="submission" date="2023-10" db="EMBL/GenBank/DDBJ databases">
        <authorList>
            <person name="Hackl T."/>
        </authorList>
    </citation>
    <scope>NUCLEOTIDE SEQUENCE</scope>
</reference>
<keyword evidence="6" id="KW-1185">Reference proteome</keyword>
<feature type="binding site" evidence="4">
    <location>
        <position position="42"/>
    </location>
    <ligand>
        <name>Zn(2+)</name>
        <dbReference type="ChEBI" id="CHEBI:29105"/>
    </ligand>
</feature>
<dbReference type="SMART" id="SM00947">
    <property type="entry name" value="Pro_CA"/>
    <property type="match status" value="1"/>
</dbReference>
<evidence type="ECO:0000313" key="6">
    <source>
        <dbReference type="Proteomes" id="UP001295740"/>
    </source>
</evidence>
<comment type="caution">
    <text evidence="5">The sequence shown here is derived from an EMBL/GenBank/DDBJ whole genome shotgun (WGS) entry which is preliminary data.</text>
</comment>
<feature type="binding site" evidence="4">
    <location>
        <position position="96"/>
    </location>
    <ligand>
        <name>Zn(2+)</name>
        <dbReference type="ChEBI" id="CHEBI:29105"/>
    </ligand>
</feature>
<evidence type="ECO:0000313" key="5">
    <source>
        <dbReference type="EMBL" id="CAJ2511114.1"/>
    </source>
</evidence>
<comment type="similarity">
    <text evidence="1">Belongs to the beta-class carbonic anhydrase family.</text>
</comment>
<feature type="binding site" evidence="4">
    <location>
        <position position="40"/>
    </location>
    <ligand>
        <name>Zn(2+)</name>
        <dbReference type="ChEBI" id="CHEBI:29105"/>
    </ligand>
</feature>
<dbReference type="GO" id="GO:0004089">
    <property type="term" value="F:carbonate dehydratase activity"/>
    <property type="evidence" value="ECO:0007669"/>
    <property type="project" value="InterPro"/>
</dbReference>
<protein>
    <submittedName>
        <fullName evidence="5">Uu.00g067390.m01.CDS01</fullName>
    </submittedName>
</protein>
<dbReference type="AlphaFoldDB" id="A0AAI8VUY4"/>
<dbReference type="CDD" id="cd03379">
    <property type="entry name" value="beta_CA_cladeD"/>
    <property type="match status" value="1"/>
</dbReference>
<proteinExistence type="inferred from homology"/>
<dbReference type="Gene3D" id="3.40.1050.10">
    <property type="entry name" value="Carbonic anhydrase"/>
    <property type="match status" value="1"/>
</dbReference>
<name>A0AAI8VUY4_9PEZI</name>
<dbReference type="PANTHER" id="PTHR43175">
    <property type="entry name" value="CARBONIC ANHYDRASE"/>
    <property type="match status" value="1"/>
</dbReference>
<dbReference type="Proteomes" id="UP001295740">
    <property type="component" value="Unassembled WGS sequence"/>
</dbReference>
<accession>A0AAI8VUY4</accession>
<sequence>MSAEIVRKLAKGNEAHVHNHKGNWKFSESLDQKAVMILSCMDPRADPASFWDLEQGPGIIRNAGGRAKDALRSIEVLSTIMSNGKNTVGAVAVVHHTDCGLLNFSDEFIKNKLKERTSDSPDLAGEIDAMEFGGWTDAEASVREDMAIIKNDPLLPKDLEVIGYVHDVFTGKTTEIV</sequence>
<keyword evidence="3 4" id="KW-0862">Zinc</keyword>
<dbReference type="SUPFAM" id="SSF53056">
    <property type="entry name" value="beta-carbonic anhydrase, cab"/>
    <property type="match status" value="1"/>
</dbReference>
<dbReference type="EMBL" id="CAUWAG010000018">
    <property type="protein sequence ID" value="CAJ2511114.1"/>
    <property type="molecule type" value="Genomic_DNA"/>
</dbReference>
<dbReference type="InterPro" id="IPR001765">
    <property type="entry name" value="Carbonic_anhydrase"/>
</dbReference>
<organism evidence="5 6">
    <name type="scientific">Anthostomella pinea</name>
    <dbReference type="NCBI Taxonomy" id="933095"/>
    <lineage>
        <taxon>Eukaryota</taxon>
        <taxon>Fungi</taxon>
        <taxon>Dikarya</taxon>
        <taxon>Ascomycota</taxon>
        <taxon>Pezizomycotina</taxon>
        <taxon>Sordariomycetes</taxon>
        <taxon>Xylariomycetidae</taxon>
        <taxon>Xylariales</taxon>
        <taxon>Xylariaceae</taxon>
        <taxon>Anthostomella</taxon>
    </lineage>
</organism>
<gene>
    <name evidence="5" type="ORF">KHLLAP_LOCUS11582</name>
</gene>
<evidence type="ECO:0000256" key="2">
    <source>
        <dbReference type="ARBA" id="ARBA00022723"/>
    </source>
</evidence>
<keyword evidence="2 4" id="KW-0479">Metal-binding</keyword>
<dbReference type="GO" id="GO:0008270">
    <property type="term" value="F:zinc ion binding"/>
    <property type="evidence" value="ECO:0007669"/>
    <property type="project" value="InterPro"/>
</dbReference>
<evidence type="ECO:0000256" key="1">
    <source>
        <dbReference type="ARBA" id="ARBA00006217"/>
    </source>
</evidence>
<feature type="binding site" evidence="4">
    <location>
        <position position="99"/>
    </location>
    <ligand>
        <name>Zn(2+)</name>
        <dbReference type="ChEBI" id="CHEBI:29105"/>
    </ligand>
</feature>
<comment type="cofactor">
    <cofactor evidence="4">
        <name>Zn(2+)</name>
        <dbReference type="ChEBI" id="CHEBI:29105"/>
    </cofactor>
    <text evidence="4">Binds 1 zinc ion per subunit.</text>
</comment>
<dbReference type="InterPro" id="IPR036874">
    <property type="entry name" value="Carbonic_anhydrase_sf"/>
</dbReference>
<dbReference type="PANTHER" id="PTHR43175:SF3">
    <property type="entry name" value="CARBON DISULFIDE HYDROLASE"/>
    <property type="match status" value="1"/>
</dbReference>
<evidence type="ECO:0000256" key="3">
    <source>
        <dbReference type="ARBA" id="ARBA00022833"/>
    </source>
</evidence>